<dbReference type="PROSITE" id="PS00108">
    <property type="entry name" value="PROTEIN_KINASE_ST"/>
    <property type="match status" value="1"/>
</dbReference>
<protein>
    <recommendedName>
        <fullName evidence="2">non-specific serine/threonine protein kinase</fullName>
        <ecNumber evidence="2">2.7.11.1</ecNumber>
    </recommendedName>
</protein>
<dbReference type="GO" id="GO:0004674">
    <property type="term" value="F:protein serine/threonine kinase activity"/>
    <property type="evidence" value="ECO:0007669"/>
    <property type="project" value="UniProtKB-KW"/>
</dbReference>
<name>A0A8A4TSX0_SULCO</name>
<sequence>MQLIFFQIRVLMFQTNTQISKYVIIEEIGDGGMGVVYKARDVELDRVVALKCFKPFFDIDDTGRDRFFLEAKATSKLDHPNICTLYGVEEADNGQIFMVMSYYSGGTLSHKMEQGKMPLDQVLTIAAQMASGLGFAHEHQIIHRDIKPGNIMFDGLGIVKIVDFGIAKLLDHPPLTNPGTVLGTMAYMPPEQAEGEPVNHQADIWSFGVVLYEMLCGKQPFEGKTEQQIYEAILMETPTPCFRLNSEVPKPLSAIVDRSLEKSLEDRYNSFSQVLSDLEAFRTGESPDPDDDQDPNPPLPSENRHLFGWFSNLRDRMRR</sequence>
<dbReference type="PROSITE" id="PS50011">
    <property type="entry name" value="PROTEIN_KINASE_DOM"/>
    <property type="match status" value="1"/>
</dbReference>
<reference evidence="11" key="1">
    <citation type="submission" date="2021-03" db="EMBL/GenBank/DDBJ databases">
        <title>Acanthopleuribacteraceae sp. M133.</title>
        <authorList>
            <person name="Wang G."/>
        </authorList>
    </citation>
    <scope>NUCLEOTIDE SEQUENCE</scope>
    <source>
        <strain evidence="11">M133</strain>
    </source>
</reference>
<accession>A0A8A4TSX0</accession>
<keyword evidence="4" id="KW-0808">Transferase</keyword>
<evidence type="ECO:0000259" key="10">
    <source>
        <dbReference type="PROSITE" id="PS50011"/>
    </source>
</evidence>
<dbReference type="GO" id="GO:0005524">
    <property type="term" value="F:ATP binding"/>
    <property type="evidence" value="ECO:0007669"/>
    <property type="project" value="UniProtKB-UniRule"/>
</dbReference>
<dbReference type="InterPro" id="IPR008271">
    <property type="entry name" value="Ser/Thr_kinase_AS"/>
</dbReference>
<evidence type="ECO:0000256" key="1">
    <source>
        <dbReference type="ARBA" id="ARBA00010886"/>
    </source>
</evidence>
<evidence type="ECO:0000256" key="2">
    <source>
        <dbReference type="ARBA" id="ARBA00012513"/>
    </source>
</evidence>
<dbReference type="Proteomes" id="UP000663929">
    <property type="component" value="Chromosome"/>
</dbReference>
<dbReference type="PROSITE" id="PS00107">
    <property type="entry name" value="PROTEIN_KINASE_ATP"/>
    <property type="match status" value="1"/>
</dbReference>
<evidence type="ECO:0000256" key="8">
    <source>
        <dbReference type="PROSITE-ProRule" id="PRU10141"/>
    </source>
</evidence>
<dbReference type="FunFam" id="1.10.510.10:FF:000021">
    <property type="entry name" value="Serine/threonine protein kinase"/>
    <property type="match status" value="1"/>
</dbReference>
<dbReference type="CDD" id="cd14014">
    <property type="entry name" value="STKc_PknB_like"/>
    <property type="match status" value="1"/>
</dbReference>
<evidence type="ECO:0000313" key="12">
    <source>
        <dbReference type="Proteomes" id="UP000663929"/>
    </source>
</evidence>
<evidence type="ECO:0000313" key="11">
    <source>
        <dbReference type="EMBL" id="QTD52168.1"/>
    </source>
</evidence>
<comment type="similarity">
    <text evidence="1">Belongs to the protein kinase superfamily. NEK Ser/Thr protein kinase family. NIMA subfamily.</text>
</comment>
<evidence type="ECO:0000256" key="6">
    <source>
        <dbReference type="ARBA" id="ARBA00022777"/>
    </source>
</evidence>
<evidence type="ECO:0000256" key="9">
    <source>
        <dbReference type="SAM" id="MobiDB-lite"/>
    </source>
</evidence>
<dbReference type="PANTHER" id="PTHR43671">
    <property type="entry name" value="SERINE/THREONINE-PROTEIN KINASE NEK"/>
    <property type="match status" value="1"/>
</dbReference>
<dbReference type="Pfam" id="PF00069">
    <property type="entry name" value="Pkinase"/>
    <property type="match status" value="1"/>
</dbReference>
<evidence type="ECO:0000256" key="7">
    <source>
        <dbReference type="ARBA" id="ARBA00022840"/>
    </source>
</evidence>
<dbReference type="KEGG" id="scor:J3U87_06805"/>
<dbReference type="AlphaFoldDB" id="A0A8A4TSX0"/>
<evidence type="ECO:0000256" key="3">
    <source>
        <dbReference type="ARBA" id="ARBA00022527"/>
    </source>
</evidence>
<dbReference type="EC" id="2.7.11.1" evidence="2"/>
<feature type="binding site" evidence="8">
    <location>
        <position position="51"/>
    </location>
    <ligand>
        <name>ATP</name>
        <dbReference type="ChEBI" id="CHEBI:30616"/>
    </ligand>
</feature>
<dbReference type="InterPro" id="IPR011009">
    <property type="entry name" value="Kinase-like_dom_sf"/>
</dbReference>
<gene>
    <name evidence="11" type="ORF">J3U87_06805</name>
</gene>
<dbReference type="InterPro" id="IPR017441">
    <property type="entry name" value="Protein_kinase_ATP_BS"/>
</dbReference>
<dbReference type="InterPro" id="IPR000719">
    <property type="entry name" value="Prot_kinase_dom"/>
</dbReference>
<dbReference type="PANTHER" id="PTHR43671:SF13">
    <property type="entry name" value="SERINE_THREONINE-PROTEIN KINASE NEK2"/>
    <property type="match status" value="1"/>
</dbReference>
<keyword evidence="12" id="KW-1185">Reference proteome</keyword>
<proteinExistence type="inferred from homology"/>
<keyword evidence="7 8" id="KW-0067">ATP-binding</keyword>
<evidence type="ECO:0000256" key="5">
    <source>
        <dbReference type="ARBA" id="ARBA00022741"/>
    </source>
</evidence>
<dbReference type="Gene3D" id="1.10.510.10">
    <property type="entry name" value="Transferase(Phosphotransferase) domain 1"/>
    <property type="match status" value="1"/>
</dbReference>
<keyword evidence="6 11" id="KW-0418">Kinase</keyword>
<keyword evidence="3 11" id="KW-0723">Serine/threonine-protein kinase</keyword>
<feature type="region of interest" description="Disordered" evidence="9">
    <location>
        <begin position="282"/>
        <end position="305"/>
    </location>
</feature>
<dbReference type="InterPro" id="IPR050660">
    <property type="entry name" value="NEK_Ser/Thr_kinase"/>
</dbReference>
<dbReference type="SMART" id="SM00220">
    <property type="entry name" value="S_TKc"/>
    <property type="match status" value="1"/>
</dbReference>
<dbReference type="RefSeq" id="WP_237382277.1">
    <property type="nucleotide sequence ID" value="NZ_CP071793.1"/>
</dbReference>
<dbReference type="SUPFAM" id="SSF56112">
    <property type="entry name" value="Protein kinase-like (PK-like)"/>
    <property type="match status" value="1"/>
</dbReference>
<dbReference type="EMBL" id="CP071793">
    <property type="protein sequence ID" value="QTD52168.1"/>
    <property type="molecule type" value="Genomic_DNA"/>
</dbReference>
<dbReference type="Gene3D" id="3.30.200.20">
    <property type="entry name" value="Phosphorylase Kinase, domain 1"/>
    <property type="match status" value="1"/>
</dbReference>
<evidence type="ECO:0000256" key="4">
    <source>
        <dbReference type="ARBA" id="ARBA00022679"/>
    </source>
</evidence>
<keyword evidence="5 8" id="KW-0547">Nucleotide-binding</keyword>
<feature type="domain" description="Protein kinase" evidence="10">
    <location>
        <begin position="22"/>
        <end position="282"/>
    </location>
</feature>
<organism evidence="11 12">
    <name type="scientific">Sulfidibacter corallicola</name>
    <dbReference type="NCBI Taxonomy" id="2818388"/>
    <lineage>
        <taxon>Bacteria</taxon>
        <taxon>Pseudomonadati</taxon>
        <taxon>Acidobacteriota</taxon>
        <taxon>Holophagae</taxon>
        <taxon>Acanthopleuribacterales</taxon>
        <taxon>Acanthopleuribacteraceae</taxon>
        <taxon>Sulfidibacter</taxon>
    </lineage>
</organism>